<feature type="domain" description="ABC3 transporter permease C-terminal" evidence="7">
    <location>
        <begin position="270"/>
        <end position="395"/>
    </location>
</feature>
<dbReference type="PANTHER" id="PTHR30489:SF0">
    <property type="entry name" value="LIPOPROTEIN-RELEASING SYSTEM TRANSMEMBRANE PROTEIN LOLE"/>
    <property type="match status" value="1"/>
</dbReference>
<feature type="transmembrane region" description="Helical" evidence="6">
    <location>
        <begin position="314"/>
        <end position="336"/>
    </location>
</feature>
<dbReference type="GO" id="GO:0098797">
    <property type="term" value="C:plasma membrane protein complex"/>
    <property type="evidence" value="ECO:0007669"/>
    <property type="project" value="TreeGrafter"/>
</dbReference>
<evidence type="ECO:0000256" key="5">
    <source>
        <dbReference type="ARBA" id="ARBA00023136"/>
    </source>
</evidence>
<evidence type="ECO:0008006" key="10">
    <source>
        <dbReference type="Google" id="ProtNLM"/>
    </source>
</evidence>
<dbReference type="Pfam" id="PF02687">
    <property type="entry name" value="FtsX"/>
    <property type="match status" value="1"/>
</dbReference>
<keyword evidence="2" id="KW-1003">Cell membrane</keyword>
<accession>A0A381UHL0</accession>
<keyword evidence="5 6" id="KW-0472">Membrane</keyword>
<dbReference type="InterPro" id="IPR003838">
    <property type="entry name" value="ABC3_permease_C"/>
</dbReference>
<evidence type="ECO:0000256" key="3">
    <source>
        <dbReference type="ARBA" id="ARBA00022692"/>
    </source>
</evidence>
<protein>
    <recommendedName>
        <fullName evidence="10">ABC3 transporter permease protein domain-containing protein</fullName>
    </recommendedName>
</protein>
<feature type="domain" description="MacB-like periplasmic core" evidence="8">
    <location>
        <begin position="17"/>
        <end position="223"/>
    </location>
</feature>
<feature type="transmembrane region" description="Helical" evidence="6">
    <location>
        <begin position="266"/>
        <end position="293"/>
    </location>
</feature>
<evidence type="ECO:0000256" key="4">
    <source>
        <dbReference type="ARBA" id="ARBA00022989"/>
    </source>
</evidence>
<evidence type="ECO:0000256" key="2">
    <source>
        <dbReference type="ARBA" id="ARBA00022475"/>
    </source>
</evidence>
<reference evidence="9" key="1">
    <citation type="submission" date="2018-05" db="EMBL/GenBank/DDBJ databases">
        <authorList>
            <person name="Lanie J.A."/>
            <person name="Ng W.-L."/>
            <person name="Kazmierczak K.M."/>
            <person name="Andrzejewski T.M."/>
            <person name="Davidsen T.M."/>
            <person name="Wayne K.J."/>
            <person name="Tettelin H."/>
            <person name="Glass J.I."/>
            <person name="Rusch D."/>
            <person name="Podicherti R."/>
            <person name="Tsui H.-C.T."/>
            <person name="Winkler M.E."/>
        </authorList>
    </citation>
    <scope>NUCLEOTIDE SEQUENCE</scope>
</reference>
<dbReference type="EMBL" id="UINC01006454">
    <property type="protein sequence ID" value="SVA27629.1"/>
    <property type="molecule type" value="Genomic_DNA"/>
</dbReference>
<evidence type="ECO:0000313" key="9">
    <source>
        <dbReference type="EMBL" id="SVA27629.1"/>
    </source>
</evidence>
<dbReference type="AlphaFoldDB" id="A0A381UHL0"/>
<keyword evidence="4 6" id="KW-1133">Transmembrane helix</keyword>
<dbReference type="Pfam" id="PF12704">
    <property type="entry name" value="MacB_PCD"/>
    <property type="match status" value="1"/>
</dbReference>
<dbReference type="InterPro" id="IPR051447">
    <property type="entry name" value="Lipoprotein-release_system"/>
</dbReference>
<dbReference type="InterPro" id="IPR025857">
    <property type="entry name" value="MacB_PCD"/>
</dbReference>
<evidence type="ECO:0000259" key="8">
    <source>
        <dbReference type="Pfam" id="PF12704"/>
    </source>
</evidence>
<dbReference type="PANTHER" id="PTHR30489">
    <property type="entry name" value="LIPOPROTEIN-RELEASING SYSTEM TRANSMEMBRANE PROTEIN LOLE"/>
    <property type="match status" value="1"/>
</dbReference>
<sequence length="407" mass="45487">MLWKLAWRNLWRNRTRTVLTALVIAVGLVAMVFTDTMFEGMNTNMVKNATDSLMGHAQMNALGFRDEQNVTLTINDIDQSLAHLEEHPHLSALSMRVVTQSMLSSSAGTEPVLSLGIDPKEEHRLSKFDEAIIEGEYLDSASGRNMILGSKLSEKLELHPGERLVLTSVDAASGEMTQELFRLSGIFKTGEDKMDESMVVVPRKTLQQMLKLEGKVHQIAMRFSQLTKDGVPLIPLAELHESSGNELLLWTELMPSLYMMTQMTDLSMAIMGVILFLIISLGITNTLLMGLYERLFEFGVIKSIGTTPWQTARLMVYEAICLGFFSVIVGLALSAVSTSMFASYGIDYIGIEISGVTLQEKIYPSLEWSRLVFYPFLSIGFTIIASVYPACKLFYMLPIDALRKRKL</sequence>
<evidence type="ECO:0000256" key="6">
    <source>
        <dbReference type="SAM" id="Phobius"/>
    </source>
</evidence>
<comment type="subcellular location">
    <subcellularLocation>
        <location evidence="1">Cell membrane</location>
        <topology evidence="1">Multi-pass membrane protein</topology>
    </subcellularLocation>
</comment>
<keyword evidence="3 6" id="KW-0812">Transmembrane</keyword>
<gene>
    <name evidence="9" type="ORF">METZ01_LOCUS80483</name>
</gene>
<organism evidence="9">
    <name type="scientific">marine metagenome</name>
    <dbReference type="NCBI Taxonomy" id="408172"/>
    <lineage>
        <taxon>unclassified sequences</taxon>
        <taxon>metagenomes</taxon>
        <taxon>ecological metagenomes</taxon>
    </lineage>
</organism>
<name>A0A381UHL0_9ZZZZ</name>
<evidence type="ECO:0000256" key="1">
    <source>
        <dbReference type="ARBA" id="ARBA00004651"/>
    </source>
</evidence>
<proteinExistence type="predicted"/>
<feature type="transmembrane region" description="Helical" evidence="6">
    <location>
        <begin position="373"/>
        <end position="397"/>
    </location>
</feature>
<dbReference type="GO" id="GO:0044874">
    <property type="term" value="P:lipoprotein localization to outer membrane"/>
    <property type="evidence" value="ECO:0007669"/>
    <property type="project" value="TreeGrafter"/>
</dbReference>
<evidence type="ECO:0000259" key="7">
    <source>
        <dbReference type="Pfam" id="PF02687"/>
    </source>
</evidence>